<name>A0A1J1LGL2_9CYAN</name>
<protein>
    <submittedName>
        <fullName evidence="1">Uncharacterized protein</fullName>
    </submittedName>
</protein>
<accession>A0A1J1LGL2</accession>
<evidence type="ECO:0000313" key="2">
    <source>
        <dbReference type="Proteomes" id="UP000184315"/>
    </source>
</evidence>
<dbReference type="EMBL" id="CZDF01000132">
    <property type="protein sequence ID" value="CUR31146.1"/>
    <property type="molecule type" value="Genomic_DNA"/>
</dbReference>
<gene>
    <name evidence="1" type="ORF">PL9214290737</name>
</gene>
<reference evidence="2" key="1">
    <citation type="submission" date="2015-10" db="EMBL/GenBank/DDBJ databases">
        <authorList>
            <person name="Regsiter A."/>
            <person name="william w."/>
        </authorList>
    </citation>
    <scope>NUCLEOTIDE SEQUENCE [LARGE SCALE GENOMIC DNA]</scope>
</reference>
<evidence type="ECO:0000313" key="1">
    <source>
        <dbReference type="EMBL" id="CUR31146.1"/>
    </source>
</evidence>
<keyword evidence="2" id="KW-1185">Reference proteome</keyword>
<dbReference type="AlphaFoldDB" id="A0A1J1LGL2"/>
<organism evidence="1 2">
    <name type="scientific">Planktothrix tepida PCC 9214</name>
    <dbReference type="NCBI Taxonomy" id="671072"/>
    <lineage>
        <taxon>Bacteria</taxon>
        <taxon>Bacillati</taxon>
        <taxon>Cyanobacteriota</taxon>
        <taxon>Cyanophyceae</taxon>
        <taxon>Oscillatoriophycideae</taxon>
        <taxon>Oscillatoriales</taxon>
        <taxon>Microcoleaceae</taxon>
        <taxon>Planktothrix</taxon>
    </lineage>
</organism>
<proteinExistence type="predicted"/>
<dbReference type="STRING" id="671072.PL9214290737"/>
<sequence>MAKNVIQQSWRGDSMSQLYQFSQNLAIGKQGEWQMIRFFIWLGFTQVKSEDVYQYQLDRQGYPLIVDVSDRPDYQEQEIDLLLYYYPDKCPISVEVKKQPSALKWGNLFFQITNHRGDPGWGDKSNAHYFAFIVPDSEILLVKRSKLSALTRKHQFKLKTMDNGEEGLLIPVSDVRNICDPDKIIPIPKLA</sequence>
<dbReference type="Proteomes" id="UP000184315">
    <property type="component" value="Unassembled WGS sequence"/>
</dbReference>